<name>A0ABN6MHC7_9ACTN</name>
<evidence type="ECO:0000313" key="1">
    <source>
        <dbReference type="EMBL" id="BDE96623.1"/>
    </source>
</evidence>
<accession>A0ABN6MHC7</accession>
<gene>
    <name evidence="1" type="ORF">CE91St30_19560</name>
</gene>
<organism evidence="1 2">
    <name type="scientific">Raoultibacter timonensis</name>
    <dbReference type="NCBI Taxonomy" id="1907662"/>
    <lineage>
        <taxon>Bacteria</taxon>
        <taxon>Bacillati</taxon>
        <taxon>Actinomycetota</taxon>
        <taxon>Coriobacteriia</taxon>
        <taxon>Eggerthellales</taxon>
        <taxon>Eggerthellaceae</taxon>
        <taxon>Raoultibacter</taxon>
    </lineage>
</organism>
<sequence>MVEVTYTYADGIDCGVLEAYQLDLAYGSDENDFELTLPAEMILEAGSMIYIDGTEWGGIVRGGRESMLDAVPTYVATGETWHGKLASTYLCFAEEMQVSGEANEAVRTVISSVGLAEVFDVSLEDSGILVEHRLPPMGDVYTALCEMLTEAGAKLQIVKESGSNPTLASVPIGTYIDTDGLSKYGYELVWCTPVNHLICLGPGEGENRELFHLYSDAEGRVSGTQTIFGFGERQFVFDGSASNDELWESAENRLRELQNTNTCELSLPKDVAYGVGDVVGVVSEKTGMSITSTVTKVIVKVSEGGLVEVTNEIGDAAMLGSTLFGKQG</sequence>
<reference evidence="1 2" key="1">
    <citation type="submission" date="2022-01" db="EMBL/GenBank/DDBJ databases">
        <title>Novel bile acid biosynthetic pathways are enriched in the microbiome of centenarians.</title>
        <authorList>
            <person name="Sato Y."/>
            <person name="Atarashi K."/>
            <person name="Plichta R.D."/>
            <person name="Arai Y."/>
            <person name="Sasajima S."/>
            <person name="Kearney M.S."/>
            <person name="Suda W."/>
            <person name="Takeshita K."/>
            <person name="Sasaki T."/>
            <person name="Okamoto S."/>
            <person name="Skelly N.A."/>
            <person name="Okamura Y."/>
            <person name="Vlamakis H."/>
            <person name="Li Y."/>
            <person name="Tanoue T."/>
            <person name="Takei H."/>
            <person name="Nittono H."/>
            <person name="Narushima S."/>
            <person name="Irie J."/>
            <person name="Itoh H."/>
            <person name="Moriya K."/>
            <person name="Sugiura Y."/>
            <person name="Suematsu M."/>
            <person name="Moritoki N."/>
            <person name="Shibata S."/>
            <person name="Littman R.D."/>
            <person name="Fischbach A.M."/>
            <person name="Uwamino Y."/>
            <person name="Inoue T."/>
            <person name="Honda A."/>
            <person name="Hattori M."/>
            <person name="Murai T."/>
            <person name="Xavier J.R."/>
            <person name="Hirose N."/>
            <person name="Honda K."/>
        </authorList>
    </citation>
    <scope>NUCLEOTIDE SEQUENCE [LARGE SCALE GENOMIC DNA]</scope>
    <source>
        <strain evidence="1 2">CE91-St30</strain>
    </source>
</reference>
<keyword evidence="2" id="KW-1185">Reference proteome</keyword>
<protein>
    <submittedName>
        <fullName evidence="1">Uncharacterized protein</fullName>
    </submittedName>
</protein>
<dbReference type="EMBL" id="AP025564">
    <property type="protein sequence ID" value="BDE96623.1"/>
    <property type="molecule type" value="Genomic_DNA"/>
</dbReference>
<proteinExistence type="predicted"/>
<evidence type="ECO:0000313" key="2">
    <source>
        <dbReference type="Proteomes" id="UP001320544"/>
    </source>
</evidence>
<dbReference type="RefSeq" id="WP_244385867.1">
    <property type="nucleotide sequence ID" value="NZ_AP025564.1"/>
</dbReference>
<dbReference type="Proteomes" id="UP001320544">
    <property type="component" value="Chromosome"/>
</dbReference>